<evidence type="ECO:0000256" key="1">
    <source>
        <dbReference type="SAM" id="SignalP"/>
    </source>
</evidence>
<sequence length="235" mass="25445">MNGVVVVVVPCAFICSGCSQTPPVFGAEVGCVGWSDSQHLQRGCNDLLRLCGPPRSSAKSTTRQSECPAPNVRKACQTPRRFSFLVGPLIGLRAPPILTGRRKQYTNRQRTSLYFVHINREDASDHTAVYSNGSSRRGDHVHVVLLDGRVGFAHFLCPPRQTVQSGTVLEIPIEPGFIRQTSTSIKDRVDALSVPVSKDRFAVNGPLRVSWPVNIAVGSRGGFAGVRTNLGHFGA</sequence>
<dbReference type="EMBL" id="WIUZ02000010">
    <property type="protein sequence ID" value="KAF9783149.1"/>
    <property type="molecule type" value="Genomic_DNA"/>
</dbReference>
<name>A0A9P6HD21_9AGAM</name>
<dbReference type="AlphaFoldDB" id="A0A9P6HD21"/>
<keyword evidence="3" id="KW-1185">Reference proteome</keyword>
<feature type="chain" id="PRO_5040453022" description="Secreted protein" evidence="1">
    <location>
        <begin position="27"/>
        <end position="235"/>
    </location>
</feature>
<keyword evidence="1" id="KW-0732">Signal</keyword>
<feature type="signal peptide" evidence="1">
    <location>
        <begin position="1"/>
        <end position="26"/>
    </location>
</feature>
<comment type="caution">
    <text evidence="2">The sequence shown here is derived from an EMBL/GenBank/DDBJ whole genome shotgun (WGS) entry which is preliminary data.</text>
</comment>
<evidence type="ECO:0000313" key="3">
    <source>
        <dbReference type="Proteomes" id="UP000736335"/>
    </source>
</evidence>
<evidence type="ECO:0008006" key="4">
    <source>
        <dbReference type="Google" id="ProtNLM"/>
    </source>
</evidence>
<evidence type="ECO:0000313" key="2">
    <source>
        <dbReference type="EMBL" id="KAF9783149.1"/>
    </source>
</evidence>
<dbReference type="Proteomes" id="UP000736335">
    <property type="component" value="Unassembled WGS sequence"/>
</dbReference>
<accession>A0A9P6HD21</accession>
<proteinExistence type="predicted"/>
<reference evidence="2" key="1">
    <citation type="journal article" date="2020" name="Nat. Commun.">
        <title>Large-scale genome sequencing of mycorrhizal fungi provides insights into the early evolution of symbiotic traits.</title>
        <authorList>
            <person name="Miyauchi S."/>
            <person name="Kiss E."/>
            <person name="Kuo A."/>
            <person name="Drula E."/>
            <person name="Kohler A."/>
            <person name="Sanchez-Garcia M."/>
            <person name="Morin E."/>
            <person name="Andreopoulos B."/>
            <person name="Barry K.W."/>
            <person name="Bonito G."/>
            <person name="Buee M."/>
            <person name="Carver A."/>
            <person name="Chen C."/>
            <person name="Cichocki N."/>
            <person name="Clum A."/>
            <person name="Culley D."/>
            <person name="Crous P.W."/>
            <person name="Fauchery L."/>
            <person name="Girlanda M."/>
            <person name="Hayes R.D."/>
            <person name="Keri Z."/>
            <person name="LaButti K."/>
            <person name="Lipzen A."/>
            <person name="Lombard V."/>
            <person name="Magnuson J."/>
            <person name="Maillard F."/>
            <person name="Murat C."/>
            <person name="Nolan M."/>
            <person name="Ohm R.A."/>
            <person name="Pangilinan J."/>
            <person name="Pereira M.F."/>
            <person name="Perotto S."/>
            <person name="Peter M."/>
            <person name="Pfister S."/>
            <person name="Riley R."/>
            <person name="Sitrit Y."/>
            <person name="Stielow J.B."/>
            <person name="Szollosi G."/>
            <person name="Zifcakova L."/>
            <person name="Stursova M."/>
            <person name="Spatafora J.W."/>
            <person name="Tedersoo L."/>
            <person name="Vaario L.M."/>
            <person name="Yamada A."/>
            <person name="Yan M."/>
            <person name="Wang P."/>
            <person name="Xu J."/>
            <person name="Bruns T."/>
            <person name="Baldrian P."/>
            <person name="Vilgalys R."/>
            <person name="Dunand C."/>
            <person name="Henrissat B."/>
            <person name="Grigoriev I.V."/>
            <person name="Hibbett D."/>
            <person name="Nagy L.G."/>
            <person name="Martin F.M."/>
        </authorList>
    </citation>
    <scope>NUCLEOTIDE SEQUENCE</scope>
    <source>
        <strain evidence="2">UH-Tt-Lm1</strain>
    </source>
</reference>
<organism evidence="2 3">
    <name type="scientific">Thelephora terrestris</name>
    <dbReference type="NCBI Taxonomy" id="56493"/>
    <lineage>
        <taxon>Eukaryota</taxon>
        <taxon>Fungi</taxon>
        <taxon>Dikarya</taxon>
        <taxon>Basidiomycota</taxon>
        <taxon>Agaricomycotina</taxon>
        <taxon>Agaricomycetes</taxon>
        <taxon>Thelephorales</taxon>
        <taxon>Thelephoraceae</taxon>
        <taxon>Thelephora</taxon>
    </lineage>
</organism>
<protein>
    <recommendedName>
        <fullName evidence="4">Secreted protein</fullName>
    </recommendedName>
</protein>
<reference evidence="2" key="2">
    <citation type="submission" date="2020-11" db="EMBL/GenBank/DDBJ databases">
        <authorList>
            <consortium name="DOE Joint Genome Institute"/>
            <person name="Kuo A."/>
            <person name="Miyauchi S."/>
            <person name="Kiss E."/>
            <person name="Drula E."/>
            <person name="Kohler A."/>
            <person name="Sanchez-Garcia M."/>
            <person name="Andreopoulos B."/>
            <person name="Barry K.W."/>
            <person name="Bonito G."/>
            <person name="Buee M."/>
            <person name="Carver A."/>
            <person name="Chen C."/>
            <person name="Cichocki N."/>
            <person name="Clum A."/>
            <person name="Culley D."/>
            <person name="Crous P.W."/>
            <person name="Fauchery L."/>
            <person name="Girlanda M."/>
            <person name="Hayes R."/>
            <person name="Keri Z."/>
            <person name="Labutti K."/>
            <person name="Lipzen A."/>
            <person name="Lombard V."/>
            <person name="Magnuson J."/>
            <person name="Maillard F."/>
            <person name="Morin E."/>
            <person name="Murat C."/>
            <person name="Nolan M."/>
            <person name="Ohm R."/>
            <person name="Pangilinan J."/>
            <person name="Pereira M."/>
            <person name="Perotto S."/>
            <person name="Peter M."/>
            <person name="Riley R."/>
            <person name="Sitrit Y."/>
            <person name="Stielow B."/>
            <person name="Szollosi G."/>
            <person name="Zifcakova L."/>
            <person name="Stursova M."/>
            <person name="Spatafora J.W."/>
            <person name="Tedersoo L."/>
            <person name="Vaario L.-M."/>
            <person name="Yamada A."/>
            <person name="Yan M."/>
            <person name="Wang P."/>
            <person name="Xu J."/>
            <person name="Bruns T."/>
            <person name="Baldrian P."/>
            <person name="Vilgalys R."/>
            <person name="Henrissat B."/>
            <person name="Grigoriev I.V."/>
            <person name="Hibbett D."/>
            <person name="Nagy L.G."/>
            <person name="Martin F.M."/>
        </authorList>
    </citation>
    <scope>NUCLEOTIDE SEQUENCE</scope>
    <source>
        <strain evidence="2">UH-Tt-Lm1</strain>
    </source>
</reference>
<gene>
    <name evidence="2" type="ORF">BJ322DRAFT_1021884</name>
</gene>